<organism evidence="1">
    <name type="scientific">Anguilla anguilla</name>
    <name type="common">European freshwater eel</name>
    <name type="synonym">Muraena anguilla</name>
    <dbReference type="NCBI Taxonomy" id="7936"/>
    <lineage>
        <taxon>Eukaryota</taxon>
        <taxon>Metazoa</taxon>
        <taxon>Chordata</taxon>
        <taxon>Craniata</taxon>
        <taxon>Vertebrata</taxon>
        <taxon>Euteleostomi</taxon>
        <taxon>Actinopterygii</taxon>
        <taxon>Neopterygii</taxon>
        <taxon>Teleostei</taxon>
        <taxon>Anguilliformes</taxon>
        <taxon>Anguillidae</taxon>
        <taxon>Anguilla</taxon>
    </lineage>
</organism>
<dbReference type="EMBL" id="GBXM01099074">
    <property type="protein sequence ID" value="JAH09503.1"/>
    <property type="molecule type" value="Transcribed_RNA"/>
</dbReference>
<reference evidence="1" key="2">
    <citation type="journal article" date="2015" name="Fish Shellfish Immunol.">
        <title>Early steps in the European eel (Anguilla anguilla)-Vibrio vulnificus interaction in the gills: Role of the RtxA13 toxin.</title>
        <authorList>
            <person name="Callol A."/>
            <person name="Pajuelo D."/>
            <person name="Ebbesson L."/>
            <person name="Teles M."/>
            <person name="MacKenzie S."/>
            <person name="Amaro C."/>
        </authorList>
    </citation>
    <scope>NUCLEOTIDE SEQUENCE</scope>
</reference>
<proteinExistence type="predicted"/>
<evidence type="ECO:0000313" key="1">
    <source>
        <dbReference type="EMBL" id="JAH09503.1"/>
    </source>
</evidence>
<accession>A0A0E9Q051</accession>
<sequence>MLEMLHKSKQRSSAVHSHCLCSAADGNVGLCCE</sequence>
<name>A0A0E9Q051_ANGAN</name>
<reference evidence="1" key="1">
    <citation type="submission" date="2014-11" db="EMBL/GenBank/DDBJ databases">
        <authorList>
            <person name="Amaro Gonzalez C."/>
        </authorList>
    </citation>
    <scope>NUCLEOTIDE SEQUENCE</scope>
</reference>
<dbReference type="AlphaFoldDB" id="A0A0E9Q051"/>
<protein>
    <submittedName>
        <fullName evidence="1">Uncharacterized protein</fullName>
    </submittedName>
</protein>